<keyword evidence="3 5" id="KW-1133">Transmembrane helix</keyword>
<evidence type="ECO:0000256" key="1">
    <source>
        <dbReference type="ARBA" id="ARBA00004141"/>
    </source>
</evidence>
<dbReference type="AlphaFoldDB" id="A0AAP0AU65"/>
<dbReference type="PIRSF" id="PIRSF005799">
    <property type="entry name" value="UDP-gal_transpt"/>
    <property type="match status" value="1"/>
</dbReference>
<evidence type="ECO:0000256" key="5">
    <source>
        <dbReference type="SAM" id="Phobius"/>
    </source>
</evidence>
<comment type="subcellular location">
    <subcellularLocation>
        <location evidence="1">Membrane</location>
        <topology evidence="1">Multi-pass membrane protein</topology>
    </subcellularLocation>
</comment>
<dbReference type="EMBL" id="JBBWWQ010000021">
    <property type="protein sequence ID" value="KAK8914591.1"/>
    <property type="molecule type" value="Genomic_DNA"/>
</dbReference>
<feature type="transmembrane region" description="Helical" evidence="5">
    <location>
        <begin position="261"/>
        <end position="287"/>
    </location>
</feature>
<evidence type="ECO:0000256" key="2">
    <source>
        <dbReference type="ARBA" id="ARBA00022692"/>
    </source>
</evidence>
<evidence type="ECO:0000256" key="3">
    <source>
        <dbReference type="ARBA" id="ARBA00022989"/>
    </source>
</evidence>
<feature type="transmembrane region" description="Helical" evidence="5">
    <location>
        <begin position="320"/>
        <end position="339"/>
    </location>
</feature>
<evidence type="ECO:0000313" key="6">
    <source>
        <dbReference type="EMBL" id="KAK8914591.1"/>
    </source>
</evidence>
<protein>
    <submittedName>
        <fullName evidence="6">CMP-sialic acid transporter 4</fullName>
    </submittedName>
</protein>
<name>A0AAP0AU65_9ASPA</name>
<sequence length="348" mass="39661">MKHHMIKKQAENITESDIEALEQFLVATCSDGTMTDKLDLRKYFVIIALTILTSSQALLITWSKRAGNYKHNATTMNFLVEALKCVLSLVALLKIWRSHGITHDNTLRTSFDEVSVYSIPAALYYIKNLLQYSIFAYVDAQSYRILKNLNIISTGVLYCLILKRKLTERQWVTFIMLFLWYTGTHLLDTSFGRPIPLQGWVLTIVIALLSGFTGVYIEAILKKHPSRNINVQNFWLSIFGLIFNLVAIFDKDFDDVISKGFFHGYSFITVCMILNHALSGIVVSMVLKYADNIVKVFSTCVGMILGVIVSKFLFGLNLDFYFLLFFPFVLMTVPIYIAGDWECCNPPV</sequence>
<keyword evidence="2 5" id="KW-0812">Transmembrane</keyword>
<dbReference type="GO" id="GO:0000139">
    <property type="term" value="C:Golgi membrane"/>
    <property type="evidence" value="ECO:0007669"/>
    <property type="project" value="InterPro"/>
</dbReference>
<evidence type="ECO:0000313" key="7">
    <source>
        <dbReference type="Proteomes" id="UP001418222"/>
    </source>
</evidence>
<feature type="transmembrane region" description="Helical" evidence="5">
    <location>
        <begin position="233"/>
        <end position="249"/>
    </location>
</feature>
<keyword evidence="4 5" id="KW-0472">Membrane</keyword>
<feature type="transmembrane region" description="Helical" evidence="5">
    <location>
        <begin position="171"/>
        <end position="187"/>
    </location>
</feature>
<dbReference type="Pfam" id="PF04142">
    <property type="entry name" value="Nuc_sug_transp"/>
    <property type="match status" value="1"/>
</dbReference>
<dbReference type="PANTHER" id="PTHR10231">
    <property type="entry name" value="NUCLEOTIDE-SUGAR TRANSMEMBRANE TRANSPORTER"/>
    <property type="match status" value="1"/>
</dbReference>
<reference evidence="6 7" key="1">
    <citation type="journal article" date="2022" name="Nat. Plants">
        <title>Genomes of leafy and leafless Platanthera orchids illuminate the evolution of mycoheterotrophy.</title>
        <authorList>
            <person name="Li M.H."/>
            <person name="Liu K.W."/>
            <person name="Li Z."/>
            <person name="Lu H.C."/>
            <person name="Ye Q.L."/>
            <person name="Zhang D."/>
            <person name="Wang J.Y."/>
            <person name="Li Y.F."/>
            <person name="Zhong Z.M."/>
            <person name="Liu X."/>
            <person name="Yu X."/>
            <person name="Liu D.K."/>
            <person name="Tu X.D."/>
            <person name="Liu B."/>
            <person name="Hao Y."/>
            <person name="Liao X.Y."/>
            <person name="Jiang Y.T."/>
            <person name="Sun W.H."/>
            <person name="Chen J."/>
            <person name="Chen Y.Q."/>
            <person name="Ai Y."/>
            <person name="Zhai J.W."/>
            <person name="Wu S.S."/>
            <person name="Zhou Z."/>
            <person name="Hsiao Y.Y."/>
            <person name="Wu W.L."/>
            <person name="Chen Y.Y."/>
            <person name="Lin Y.F."/>
            <person name="Hsu J.L."/>
            <person name="Li C.Y."/>
            <person name="Wang Z.W."/>
            <person name="Zhao X."/>
            <person name="Zhong W.Y."/>
            <person name="Ma X.K."/>
            <person name="Ma L."/>
            <person name="Huang J."/>
            <person name="Chen G.Z."/>
            <person name="Huang M.Z."/>
            <person name="Huang L."/>
            <person name="Peng D.H."/>
            <person name="Luo Y.B."/>
            <person name="Zou S.Q."/>
            <person name="Chen S.P."/>
            <person name="Lan S."/>
            <person name="Tsai W.C."/>
            <person name="Van de Peer Y."/>
            <person name="Liu Z.J."/>
        </authorList>
    </citation>
    <scope>NUCLEOTIDE SEQUENCE [LARGE SCALE GENOMIC DNA]</scope>
    <source>
        <strain evidence="6">Lor287</strain>
    </source>
</reference>
<accession>A0AAP0AU65</accession>
<dbReference type="GO" id="GO:0015165">
    <property type="term" value="F:pyrimidine nucleotide-sugar transmembrane transporter activity"/>
    <property type="evidence" value="ECO:0007669"/>
    <property type="project" value="InterPro"/>
</dbReference>
<feature type="transmembrane region" description="Helical" evidence="5">
    <location>
        <begin position="294"/>
        <end position="314"/>
    </location>
</feature>
<dbReference type="Proteomes" id="UP001418222">
    <property type="component" value="Unassembled WGS sequence"/>
</dbReference>
<feature type="transmembrane region" description="Helical" evidence="5">
    <location>
        <begin position="199"/>
        <end position="221"/>
    </location>
</feature>
<proteinExistence type="predicted"/>
<gene>
    <name evidence="6" type="ORF">KSP39_PZI024143</name>
</gene>
<dbReference type="InterPro" id="IPR007271">
    <property type="entry name" value="Nuc_sug_transpt"/>
</dbReference>
<feature type="transmembrane region" description="Helical" evidence="5">
    <location>
        <begin position="43"/>
        <end position="62"/>
    </location>
</feature>
<comment type="caution">
    <text evidence="6">The sequence shown here is derived from an EMBL/GenBank/DDBJ whole genome shotgun (WGS) entry which is preliminary data.</text>
</comment>
<dbReference type="NCBIfam" id="TIGR00803">
    <property type="entry name" value="nst"/>
    <property type="match status" value="1"/>
</dbReference>
<keyword evidence="7" id="KW-1185">Reference proteome</keyword>
<organism evidence="6 7">
    <name type="scientific">Platanthera zijinensis</name>
    <dbReference type="NCBI Taxonomy" id="2320716"/>
    <lineage>
        <taxon>Eukaryota</taxon>
        <taxon>Viridiplantae</taxon>
        <taxon>Streptophyta</taxon>
        <taxon>Embryophyta</taxon>
        <taxon>Tracheophyta</taxon>
        <taxon>Spermatophyta</taxon>
        <taxon>Magnoliopsida</taxon>
        <taxon>Liliopsida</taxon>
        <taxon>Asparagales</taxon>
        <taxon>Orchidaceae</taxon>
        <taxon>Orchidoideae</taxon>
        <taxon>Orchideae</taxon>
        <taxon>Orchidinae</taxon>
        <taxon>Platanthera</taxon>
    </lineage>
</organism>
<evidence type="ECO:0000256" key="4">
    <source>
        <dbReference type="ARBA" id="ARBA00023136"/>
    </source>
</evidence>